<evidence type="ECO:0000313" key="1">
    <source>
        <dbReference type="EMBL" id="KAF2442956.1"/>
    </source>
</evidence>
<dbReference type="Proteomes" id="UP000799764">
    <property type="component" value="Unassembled WGS sequence"/>
</dbReference>
<dbReference type="EMBL" id="MU001503">
    <property type="protein sequence ID" value="KAF2442956.1"/>
    <property type="molecule type" value="Genomic_DNA"/>
</dbReference>
<sequence>MTYISYSSISTGSRFNLCSTGAERVASISQTPPPLVPRARHHERPCACSRAYAHTFHNKFAKATDVSDLETLRATPSFVPRFDLTTQLREYDFVCDDAYQRCGPLDVICYLKYGWVHATSFLAAVKAKNNITASLKDIEDAGGEKTLYTIQKSQIAGHDYVLMHAVKRFLRHYGLFTDWRTFSKFVWSGYGLNNKTAN</sequence>
<comment type="caution">
    <text evidence="1">The sequence shown here is derived from an EMBL/GenBank/DDBJ whole genome shotgun (WGS) entry which is preliminary data.</text>
</comment>
<reference evidence="1" key="1">
    <citation type="journal article" date="2020" name="Stud. Mycol.">
        <title>101 Dothideomycetes genomes: a test case for predicting lifestyles and emergence of pathogens.</title>
        <authorList>
            <person name="Haridas S."/>
            <person name="Albert R."/>
            <person name="Binder M."/>
            <person name="Bloem J."/>
            <person name="Labutti K."/>
            <person name="Salamov A."/>
            <person name="Andreopoulos B."/>
            <person name="Baker S."/>
            <person name="Barry K."/>
            <person name="Bills G."/>
            <person name="Bluhm B."/>
            <person name="Cannon C."/>
            <person name="Castanera R."/>
            <person name="Culley D."/>
            <person name="Daum C."/>
            <person name="Ezra D."/>
            <person name="Gonzalez J."/>
            <person name="Henrissat B."/>
            <person name="Kuo A."/>
            <person name="Liang C."/>
            <person name="Lipzen A."/>
            <person name="Lutzoni F."/>
            <person name="Magnuson J."/>
            <person name="Mondo S."/>
            <person name="Nolan M."/>
            <person name="Ohm R."/>
            <person name="Pangilinan J."/>
            <person name="Park H.-J."/>
            <person name="Ramirez L."/>
            <person name="Alfaro M."/>
            <person name="Sun H."/>
            <person name="Tritt A."/>
            <person name="Yoshinaga Y."/>
            <person name="Zwiers L.-H."/>
            <person name="Turgeon B."/>
            <person name="Goodwin S."/>
            <person name="Spatafora J."/>
            <person name="Crous P."/>
            <person name="Grigoriev I."/>
        </authorList>
    </citation>
    <scope>NUCLEOTIDE SEQUENCE</scope>
    <source>
        <strain evidence="1">CBS 690.94</strain>
    </source>
</reference>
<dbReference type="AlphaFoldDB" id="A0A9P4UAE2"/>
<proteinExistence type="predicted"/>
<organism evidence="1 2">
    <name type="scientific">Karstenula rhodostoma CBS 690.94</name>
    <dbReference type="NCBI Taxonomy" id="1392251"/>
    <lineage>
        <taxon>Eukaryota</taxon>
        <taxon>Fungi</taxon>
        <taxon>Dikarya</taxon>
        <taxon>Ascomycota</taxon>
        <taxon>Pezizomycotina</taxon>
        <taxon>Dothideomycetes</taxon>
        <taxon>Pleosporomycetidae</taxon>
        <taxon>Pleosporales</taxon>
        <taxon>Massarineae</taxon>
        <taxon>Didymosphaeriaceae</taxon>
        <taxon>Karstenula</taxon>
    </lineage>
</organism>
<keyword evidence="2" id="KW-1185">Reference proteome</keyword>
<protein>
    <submittedName>
        <fullName evidence="1">Uncharacterized protein</fullName>
    </submittedName>
</protein>
<name>A0A9P4UAE2_9PLEO</name>
<evidence type="ECO:0000313" key="2">
    <source>
        <dbReference type="Proteomes" id="UP000799764"/>
    </source>
</evidence>
<accession>A0A9P4UAE2</accession>
<gene>
    <name evidence="1" type="ORF">P171DRAFT_486921</name>
</gene>